<proteinExistence type="predicted"/>
<dbReference type="RefSeq" id="WP_260698173.1">
    <property type="nucleotide sequence ID" value="NZ_JACHEB010000004.1"/>
</dbReference>
<accession>A0A9X0QE68</accession>
<name>A0A9X0QE68_9BACT</name>
<evidence type="ECO:0000313" key="3">
    <source>
        <dbReference type="Proteomes" id="UP000535182"/>
    </source>
</evidence>
<feature type="region of interest" description="Disordered" evidence="1">
    <location>
        <begin position="205"/>
        <end position="224"/>
    </location>
</feature>
<organism evidence="2 3">
    <name type="scientific">Tunturiibacter gelidiferens</name>
    <dbReference type="NCBI Taxonomy" id="3069689"/>
    <lineage>
        <taxon>Bacteria</taxon>
        <taxon>Pseudomonadati</taxon>
        <taxon>Acidobacteriota</taxon>
        <taxon>Terriglobia</taxon>
        <taxon>Terriglobales</taxon>
        <taxon>Acidobacteriaceae</taxon>
        <taxon>Tunturiibacter</taxon>
    </lineage>
</organism>
<evidence type="ECO:0000256" key="1">
    <source>
        <dbReference type="SAM" id="MobiDB-lite"/>
    </source>
</evidence>
<reference evidence="2 3" key="1">
    <citation type="submission" date="2020-08" db="EMBL/GenBank/DDBJ databases">
        <title>Genomic Encyclopedia of Type Strains, Phase IV (KMG-V): Genome sequencing to study the core and pangenomes of soil and plant-associated prokaryotes.</title>
        <authorList>
            <person name="Whitman W."/>
        </authorList>
    </citation>
    <scope>NUCLEOTIDE SEQUENCE [LARGE SCALE GENOMIC DNA]</scope>
    <source>
        <strain evidence="2 3">X5P2</strain>
    </source>
</reference>
<evidence type="ECO:0000313" key="2">
    <source>
        <dbReference type="EMBL" id="MBB5328665.1"/>
    </source>
</evidence>
<keyword evidence="3" id="KW-1185">Reference proteome</keyword>
<dbReference type="Proteomes" id="UP000535182">
    <property type="component" value="Unassembled WGS sequence"/>
</dbReference>
<gene>
    <name evidence="2" type="ORF">HDF14_002275</name>
</gene>
<dbReference type="EMBL" id="JACHEB010000004">
    <property type="protein sequence ID" value="MBB5328665.1"/>
    <property type="molecule type" value="Genomic_DNA"/>
</dbReference>
<protein>
    <submittedName>
        <fullName evidence="2">Uncharacterized protein</fullName>
    </submittedName>
</protein>
<sequence length="224" mass="26461">MRRTFGSFRDASKEAGGRLVVNWEAVQAVATAALVVTSAGAISYAGLQLRHERDYRAVENLEKQLSFFLSEKFVSVRQTLAESRLEGDELKAWTLEEPPVSAFEVLDFYEHLSLLVKKGHLDVYDVWHTFYEWAQPVYVDMQRLIESEDSSYTEHYRDLQKMMRQMDEIQMDKMQTQKGEHWALWTPERIIEHYRYELKTSGRPRRVRRRHQTQVTATRLREDA</sequence>
<dbReference type="AlphaFoldDB" id="A0A9X0QE68"/>
<comment type="caution">
    <text evidence="2">The sequence shown here is derived from an EMBL/GenBank/DDBJ whole genome shotgun (WGS) entry which is preliminary data.</text>
</comment>